<sequence length="216" mass="25264">MKRKQIIIFISIVILLLIVDIAYKTYSKTKAEHVNKISDYKQKYEEAKEKNIKLEEIIASLDEELDIMEQEYTNLEEEYYKSKDETSEYLISNDIGIQIYHAMVNGDTATLQELTSPNIKVFDHYFEKTVNGITTKISFKNIQDAAIRNVDPKTFNFGFDEERDALRILYVIDHPQNSSRITCKMYIKKSEEIANETGSVSVERRLLDIDFFFPTE</sequence>
<keyword evidence="1" id="KW-0175">Coiled coil</keyword>
<feature type="transmembrane region" description="Helical" evidence="2">
    <location>
        <begin position="6"/>
        <end position="23"/>
    </location>
</feature>
<dbReference type="RefSeq" id="WP_382350916.1">
    <property type="nucleotide sequence ID" value="NZ_JBHSMC010000013.1"/>
</dbReference>
<evidence type="ECO:0000313" key="4">
    <source>
        <dbReference type="Proteomes" id="UP001596147"/>
    </source>
</evidence>
<evidence type="ECO:0000313" key="3">
    <source>
        <dbReference type="EMBL" id="MFC5465090.1"/>
    </source>
</evidence>
<accession>A0ABW0LH64</accession>
<protein>
    <submittedName>
        <fullName evidence="3">Uncharacterized protein</fullName>
    </submittedName>
</protein>
<dbReference type="Proteomes" id="UP001596147">
    <property type="component" value="Unassembled WGS sequence"/>
</dbReference>
<comment type="caution">
    <text evidence="3">The sequence shown here is derived from an EMBL/GenBank/DDBJ whole genome shotgun (WGS) entry which is preliminary data.</text>
</comment>
<reference evidence="4" key="1">
    <citation type="journal article" date="2019" name="Int. J. Syst. Evol. Microbiol.">
        <title>The Global Catalogue of Microorganisms (GCM) 10K type strain sequencing project: providing services to taxonomists for standard genome sequencing and annotation.</title>
        <authorList>
            <consortium name="The Broad Institute Genomics Platform"/>
            <consortium name="The Broad Institute Genome Sequencing Center for Infectious Disease"/>
            <person name="Wu L."/>
            <person name="Ma J."/>
        </authorList>
    </citation>
    <scope>NUCLEOTIDE SEQUENCE [LARGE SCALE GENOMIC DNA]</scope>
    <source>
        <strain evidence="4">CGMCC 1.12237</strain>
    </source>
</reference>
<keyword evidence="2" id="KW-1133">Transmembrane helix</keyword>
<keyword evidence="4" id="KW-1185">Reference proteome</keyword>
<keyword evidence="2" id="KW-0472">Membrane</keyword>
<evidence type="ECO:0000256" key="2">
    <source>
        <dbReference type="SAM" id="Phobius"/>
    </source>
</evidence>
<organism evidence="3 4">
    <name type="scientific">Lederbergia graminis</name>
    <dbReference type="NCBI Taxonomy" id="735518"/>
    <lineage>
        <taxon>Bacteria</taxon>
        <taxon>Bacillati</taxon>
        <taxon>Bacillota</taxon>
        <taxon>Bacilli</taxon>
        <taxon>Bacillales</taxon>
        <taxon>Bacillaceae</taxon>
        <taxon>Lederbergia</taxon>
    </lineage>
</organism>
<proteinExistence type="predicted"/>
<name>A0ABW0LH64_9BACI</name>
<evidence type="ECO:0000256" key="1">
    <source>
        <dbReference type="SAM" id="Coils"/>
    </source>
</evidence>
<keyword evidence="2" id="KW-0812">Transmembrane</keyword>
<feature type="coiled-coil region" evidence="1">
    <location>
        <begin position="30"/>
        <end position="85"/>
    </location>
</feature>
<dbReference type="EMBL" id="JBHSMC010000013">
    <property type="protein sequence ID" value="MFC5465090.1"/>
    <property type="molecule type" value="Genomic_DNA"/>
</dbReference>
<gene>
    <name evidence="3" type="ORF">ACFPM4_10020</name>
</gene>